<evidence type="ECO:0000256" key="12">
    <source>
        <dbReference type="RuleBase" id="RU000483"/>
    </source>
</evidence>
<comment type="caution">
    <text evidence="13">The sequence shown here is derived from an EMBL/GenBank/DDBJ whole genome shotgun (WGS) entry which is preliminary data.</text>
</comment>
<dbReference type="GO" id="GO:0045259">
    <property type="term" value="C:proton-transporting ATP synthase complex"/>
    <property type="evidence" value="ECO:0007669"/>
    <property type="project" value="UniProtKB-KW"/>
</dbReference>
<dbReference type="GO" id="GO:0005886">
    <property type="term" value="C:plasma membrane"/>
    <property type="evidence" value="ECO:0007669"/>
    <property type="project" value="UniProtKB-SubCell"/>
</dbReference>
<evidence type="ECO:0000256" key="9">
    <source>
        <dbReference type="ARBA" id="ARBA00023136"/>
    </source>
</evidence>
<evidence type="ECO:0000256" key="11">
    <source>
        <dbReference type="HAMAP-Rule" id="MF_01393"/>
    </source>
</evidence>
<dbReference type="PROSITE" id="PS00449">
    <property type="entry name" value="ATPASE_A"/>
    <property type="match status" value="1"/>
</dbReference>
<keyword evidence="4 11" id="KW-0138">CF(0)</keyword>
<gene>
    <name evidence="11 13" type="primary">atpB</name>
    <name evidence="13" type="ORF">L7E55_04525</name>
</gene>
<keyword evidence="11" id="KW-1003">Cell membrane</keyword>
<evidence type="ECO:0000256" key="6">
    <source>
        <dbReference type="ARBA" id="ARBA00022781"/>
    </source>
</evidence>
<evidence type="ECO:0000256" key="10">
    <source>
        <dbReference type="ARBA" id="ARBA00023310"/>
    </source>
</evidence>
<feature type="transmembrane region" description="Helical" evidence="11">
    <location>
        <begin position="43"/>
        <end position="65"/>
    </location>
</feature>
<organism evidence="13 14">
    <name type="scientific">Pelotomaculum isophthalicicum JI</name>
    <dbReference type="NCBI Taxonomy" id="947010"/>
    <lineage>
        <taxon>Bacteria</taxon>
        <taxon>Bacillati</taxon>
        <taxon>Bacillota</taxon>
        <taxon>Clostridia</taxon>
        <taxon>Eubacteriales</taxon>
        <taxon>Desulfotomaculaceae</taxon>
        <taxon>Pelotomaculum</taxon>
    </lineage>
</organism>
<accession>A0A9X4JSX2</accession>
<dbReference type="GO" id="GO:0046933">
    <property type="term" value="F:proton-transporting ATP synthase activity, rotational mechanism"/>
    <property type="evidence" value="ECO:0007669"/>
    <property type="project" value="UniProtKB-UniRule"/>
</dbReference>
<dbReference type="CDD" id="cd00310">
    <property type="entry name" value="ATP-synt_Fo_a_6"/>
    <property type="match status" value="1"/>
</dbReference>
<dbReference type="InterPro" id="IPR035908">
    <property type="entry name" value="F0_ATP_A_sf"/>
</dbReference>
<evidence type="ECO:0000313" key="14">
    <source>
        <dbReference type="Proteomes" id="UP001154312"/>
    </source>
</evidence>
<evidence type="ECO:0000256" key="1">
    <source>
        <dbReference type="ARBA" id="ARBA00004141"/>
    </source>
</evidence>
<dbReference type="InterPro" id="IPR000568">
    <property type="entry name" value="ATP_synth_F0_asu"/>
</dbReference>
<dbReference type="Proteomes" id="UP001154312">
    <property type="component" value="Unassembled WGS sequence"/>
</dbReference>
<evidence type="ECO:0000256" key="5">
    <source>
        <dbReference type="ARBA" id="ARBA00022692"/>
    </source>
</evidence>
<dbReference type="NCBIfam" id="TIGR01131">
    <property type="entry name" value="ATP_synt_6_or_A"/>
    <property type="match status" value="1"/>
</dbReference>
<dbReference type="AlphaFoldDB" id="A0A9X4JSX2"/>
<dbReference type="InterPro" id="IPR023011">
    <property type="entry name" value="ATP_synth_F0_asu_AS"/>
</dbReference>
<dbReference type="HAMAP" id="MF_01393">
    <property type="entry name" value="ATP_synth_a_bact"/>
    <property type="match status" value="1"/>
</dbReference>
<evidence type="ECO:0000313" key="13">
    <source>
        <dbReference type="EMBL" id="MDF9407629.1"/>
    </source>
</evidence>
<feature type="transmembrane region" description="Helical" evidence="11">
    <location>
        <begin position="136"/>
        <end position="153"/>
    </location>
</feature>
<keyword evidence="7 11" id="KW-1133">Transmembrane helix</keyword>
<protein>
    <recommendedName>
        <fullName evidence="11 12">ATP synthase subunit a</fullName>
    </recommendedName>
    <alternativeName>
        <fullName evidence="11">ATP synthase F0 sector subunit a</fullName>
    </alternativeName>
    <alternativeName>
        <fullName evidence="11">F-ATPase subunit 6</fullName>
    </alternativeName>
</protein>
<comment type="subcellular location">
    <subcellularLocation>
        <location evidence="11 12">Cell membrane</location>
        <topology evidence="11 12">Multi-pass membrane protein</topology>
    </subcellularLocation>
    <subcellularLocation>
        <location evidence="1">Membrane</location>
        <topology evidence="1">Multi-pass membrane protein</topology>
    </subcellularLocation>
</comment>
<keyword evidence="5 11" id="KW-0812">Transmembrane</keyword>
<dbReference type="EMBL" id="JAKOAV010000005">
    <property type="protein sequence ID" value="MDF9407629.1"/>
    <property type="molecule type" value="Genomic_DNA"/>
</dbReference>
<dbReference type="Gene3D" id="1.20.120.220">
    <property type="entry name" value="ATP synthase, F0 complex, subunit A"/>
    <property type="match status" value="1"/>
</dbReference>
<feature type="transmembrane region" description="Helical" evidence="11">
    <location>
        <begin position="104"/>
        <end position="124"/>
    </location>
</feature>
<comment type="similarity">
    <text evidence="2 11 12">Belongs to the ATPase A chain family.</text>
</comment>
<keyword evidence="8 11" id="KW-0406">Ion transport</keyword>
<comment type="function">
    <text evidence="11 12">Key component of the proton channel; it plays a direct role in the translocation of protons across the membrane.</text>
</comment>
<dbReference type="SUPFAM" id="SSF81336">
    <property type="entry name" value="F1F0 ATP synthase subunit A"/>
    <property type="match status" value="1"/>
</dbReference>
<keyword evidence="10 11" id="KW-0066">ATP synthesis</keyword>
<keyword evidence="9 11" id="KW-0472">Membrane</keyword>
<evidence type="ECO:0000256" key="8">
    <source>
        <dbReference type="ARBA" id="ARBA00023065"/>
    </source>
</evidence>
<keyword evidence="3 11" id="KW-0813">Transport</keyword>
<dbReference type="RefSeq" id="WP_277442860.1">
    <property type="nucleotide sequence ID" value="NZ_JAKOAV010000005.1"/>
</dbReference>
<dbReference type="PRINTS" id="PR00123">
    <property type="entry name" value="ATPASEA"/>
</dbReference>
<dbReference type="GO" id="GO:0042777">
    <property type="term" value="P:proton motive force-driven plasma membrane ATP synthesis"/>
    <property type="evidence" value="ECO:0007669"/>
    <property type="project" value="TreeGrafter"/>
</dbReference>
<dbReference type="PANTHER" id="PTHR42823:SF3">
    <property type="entry name" value="ATP SYNTHASE SUBUNIT A, CHLOROPLASTIC"/>
    <property type="match status" value="1"/>
</dbReference>
<keyword evidence="14" id="KW-1185">Reference proteome</keyword>
<name>A0A9X4JSX2_9FIRM</name>
<evidence type="ECO:0000256" key="2">
    <source>
        <dbReference type="ARBA" id="ARBA00006810"/>
    </source>
</evidence>
<proteinExistence type="inferred from homology"/>
<evidence type="ECO:0000256" key="7">
    <source>
        <dbReference type="ARBA" id="ARBA00022989"/>
    </source>
</evidence>
<sequence>MLSLEEVESRVDVWGEVFHLWGKDEHGHEILWNLTIGGTQLQFIPKVMIMTWLTMILVMLFAVIATRNLDMRRPRGAQNILEMMFEGIRNLVNQNMDIQKGASIIGVVVTFFIFILFSNLLGLVPTLSSPTANPNTTFALSLTTFALMYYFGIKYKGAGYFKHFFQPYVFFLPINLIEEFSKPVTLAFRLFGNIYGGEVMLAVLLGLFGVWVHFLGGFIASVVWLAFSIFVGCIQAFIFTMLSIVYISIATSEH</sequence>
<dbReference type="PANTHER" id="PTHR42823">
    <property type="entry name" value="ATP SYNTHASE SUBUNIT A, CHLOROPLASTIC"/>
    <property type="match status" value="1"/>
</dbReference>
<dbReference type="InterPro" id="IPR045082">
    <property type="entry name" value="ATP_syn_F0_a_bact/chloroplast"/>
</dbReference>
<dbReference type="Pfam" id="PF00119">
    <property type="entry name" value="ATP-synt_A"/>
    <property type="match status" value="1"/>
</dbReference>
<feature type="transmembrane region" description="Helical" evidence="11">
    <location>
        <begin position="225"/>
        <end position="249"/>
    </location>
</feature>
<evidence type="ECO:0000256" key="3">
    <source>
        <dbReference type="ARBA" id="ARBA00022448"/>
    </source>
</evidence>
<reference evidence="13" key="1">
    <citation type="submission" date="2022-02" db="EMBL/GenBank/DDBJ databases">
        <authorList>
            <person name="Leng L."/>
        </authorList>
    </citation>
    <scope>NUCLEOTIDE SEQUENCE</scope>
    <source>
        <strain evidence="13">JI</strain>
    </source>
</reference>
<feature type="transmembrane region" description="Helical" evidence="11">
    <location>
        <begin position="199"/>
        <end position="219"/>
    </location>
</feature>
<keyword evidence="6 11" id="KW-0375">Hydrogen ion transport</keyword>
<evidence type="ECO:0000256" key="4">
    <source>
        <dbReference type="ARBA" id="ARBA00022547"/>
    </source>
</evidence>